<dbReference type="AlphaFoldDB" id="A0A848J0U0"/>
<evidence type="ECO:0000256" key="1">
    <source>
        <dbReference type="SAM" id="Coils"/>
    </source>
</evidence>
<evidence type="ECO:0000313" key="2">
    <source>
        <dbReference type="EMBL" id="NMM46862.1"/>
    </source>
</evidence>
<evidence type="ECO:0000313" key="3">
    <source>
        <dbReference type="Proteomes" id="UP000559010"/>
    </source>
</evidence>
<keyword evidence="3" id="KW-1185">Reference proteome</keyword>
<feature type="coiled-coil region" evidence="1">
    <location>
        <begin position="34"/>
        <end position="98"/>
    </location>
</feature>
<gene>
    <name evidence="2" type="ORF">HH304_00520</name>
</gene>
<organism evidence="2 3">
    <name type="scientific">Marinigracilibium pacificum</name>
    <dbReference type="NCBI Taxonomy" id="2729599"/>
    <lineage>
        <taxon>Bacteria</taxon>
        <taxon>Pseudomonadati</taxon>
        <taxon>Bacteroidota</taxon>
        <taxon>Cytophagia</taxon>
        <taxon>Cytophagales</taxon>
        <taxon>Flammeovirgaceae</taxon>
        <taxon>Marinigracilibium</taxon>
    </lineage>
</organism>
<accession>A0A848J0U0</accession>
<dbReference type="PANTHER" id="PTHR35792:SF2">
    <property type="entry name" value="GENERAL STRESS PROTEIN"/>
    <property type="match status" value="1"/>
</dbReference>
<proteinExistence type="predicted"/>
<dbReference type="InterPro" id="IPR024623">
    <property type="entry name" value="YtxH"/>
</dbReference>
<dbReference type="PANTHER" id="PTHR35792">
    <property type="entry name" value="GENERAL STRESS PROTEIN"/>
    <property type="match status" value="1"/>
</dbReference>
<sequence>MTMKSNNLLAFLTGLASGALIGILFAPDKGSNTRDKLTYQLDKYKKQLEELIDDLIEGKVEHANQAKSDGEKVVSEAKTKAEQLLDDVDELLGQLKKK</sequence>
<comment type="caution">
    <text evidence="2">The sequence shown here is derived from an EMBL/GenBank/DDBJ whole genome shotgun (WGS) entry which is preliminary data.</text>
</comment>
<keyword evidence="1" id="KW-0175">Coiled coil</keyword>
<dbReference type="EMBL" id="JABBNU010000001">
    <property type="protein sequence ID" value="NMM46862.1"/>
    <property type="molecule type" value="Genomic_DNA"/>
</dbReference>
<protein>
    <submittedName>
        <fullName evidence="2">YtxH domain-containing protein</fullName>
    </submittedName>
</protein>
<dbReference type="InterPro" id="IPR052928">
    <property type="entry name" value="Desiccation-related_membrane"/>
</dbReference>
<name>A0A848J0U0_9BACT</name>
<dbReference type="Pfam" id="PF12732">
    <property type="entry name" value="YtxH"/>
    <property type="match status" value="1"/>
</dbReference>
<reference evidence="2 3" key="1">
    <citation type="submission" date="2020-04" db="EMBL/GenBank/DDBJ databases">
        <title>Flammeovirgaceae bacterium KN852 isolated from deep sea.</title>
        <authorList>
            <person name="Zhang D.-C."/>
        </authorList>
    </citation>
    <scope>NUCLEOTIDE SEQUENCE [LARGE SCALE GENOMIC DNA]</scope>
    <source>
        <strain evidence="2 3">KN852</strain>
    </source>
</reference>
<dbReference type="Proteomes" id="UP000559010">
    <property type="component" value="Unassembled WGS sequence"/>
</dbReference>